<gene>
    <name evidence="7" type="ORF">ABGV49_21660</name>
</gene>
<proteinExistence type="predicted"/>
<accession>A0ABV0FLB9</accession>
<feature type="transmembrane region" description="Helical" evidence="5">
    <location>
        <begin position="364"/>
        <end position="386"/>
    </location>
</feature>
<dbReference type="Gene3D" id="1.20.1250.20">
    <property type="entry name" value="MFS general substrate transporter like domains"/>
    <property type="match status" value="1"/>
</dbReference>
<dbReference type="InterPro" id="IPR036259">
    <property type="entry name" value="MFS_trans_sf"/>
</dbReference>
<feature type="transmembrane region" description="Helical" evidence="5">
    <location>
        <begin position="132"/>
        <end position="151"/>
    </location>
</feature>
<dbReference type="PANTHER" id="PTHR10924:SF6">
    <property type="entry name" value="SOLUTE CARRIER FAMILY 49 MEMBER A3"/>
    <property type="match status" value="1"/>
</dbReference>
<protein>
    <submittedName>
        <fullName evidence="7">MFS transporter</fullName>
    </submittedName>
</protein>
<feature type="transmembrane region" description="Helical" evidence="5">
    <location>
        <begin position="73"/>
        <end position="91"/>
    </location>
</feature>
<dbReference type="Pfam" id="PF07690">
    <property type="entry name" value="MFS_1"/>
    <property type="match status" value="1"/>
</dbReference>
<name>A0ABV0FLB9_9NEIS</name>
<keyword evidence="3 5" id="KW-1133">Transmembrane helix</keyword>
<dbReference type="InterPro" id="IPR049680">
    <property type="entry name" value="FLVCR1-2_SLC49-like"/>
</dbReference>
<feature type="transmembrane region" description="Helical" evidence="5">
    <location>
        <begin position="278"/>
        <end position="297"/>
    </location>
</feature>
<dbReference type="InterPro" id="IPR011701">
    <property type="entry name" value="MFS"/>
</dbReference>
<reference evidence="7 8" key="1">
    <citation type="submission" date="2024-05" db="EMBL/GenBank/DDBJ databases">
        <authorList>
            <person name="De Oliveira J.P."/>
            <person name="Noriler S.A."/>
            <person name="De Oliveira A.G."/>
            <person name="Sipoli D.S."/>
        </authorList>
    </citation>
    <scope>NUCLEOTIDE SEQUENCE [LARGE SCALE GENOMIC DNA]</scope>
    <source>
        <strain evidence="7 8">LABIM189</strain>
    </source>
</reference>
<keyword evidence="2 5" id="KW-0812">Transmembrane</keyword>
<evidence type="ECO:0000256" key="3">
    <source>
        <dbReference type="ARBA" id="ARBA00022989"/>
    </source>
</evidence>
<sequence>MIPVRYRILCIYSAMLAMTQFQWMRFAPITELVSASYGIGYGEVGSLSLAVTALALPLALPSGGLIDRISVRSCLRITAIAMLLAAVIRVLQPRYPYLLAGQLLFGFVQPLTMSLLVKLMLAWFPAGERGRVSALSSMVIFLGIGAAFVLVPLTELGNVDRSLRMDVALFALIAVLTFAYVPADRPVDAAADRQDGRSWFADGLELFRTPPFIAVLLMIFLTNGYFSAITTWLEPILSRRGVDAQTSGLIVVLMLAGGITGSALILALERAGATAGRILSAAALGAGFGTMCLFSTASFPLLALAGLVIGAALLSPLPLLLQLISGVAGHARSGTATAIFWLVGNIGATAMIAALGGIADQGDWRWAALPLCLVLLAQIVISLRGFRAARLGEARA</sequence>
<evidence type="ECO:0000313" key="7">
    <source>
        <dbReference type="EMBL" id="MEO2219669.1"/>
    </source>
</evidence>
<feature type="transmembrane region" description="Helical" evidence="5">
    <location>
        <begin position="245"/>
        <end position="266"/>
    </location>
</feature>
<dbReference type="RefSeq" id="WP_347372132.1">
    <property type="nucleotide sequence ID" value="NZ_JBDOJC010000001.1"/>
</dbReference>
<feature type="transmembrane region" description="Helical" evidence="5">
    <location>
        <begin position="336"/>
        <end position="358"/>
    </location>
</feature>
<dbReference type="SUPFAM" id="SSF103473">
    <property type="entry name" value="MFS general substrate transporter"/>
    <property type="match status" value="1"/>
</dbReference>
<dbReference type="InterPro" id="IPR020846">
    <property type="entry name" value="MFS_dom"/>
</dbReference>
<feature type="transmembrane region" description="Helical" evidence="5">
    <location>
        <begin position="303"/>
        <end position="324"/>
    </location>
</feature>
<evidence type="ECO:0000259" key="6">
    <source>
        <dbReference type="PROSITE" id="PS50850"/>
    </source>
</evidence>
<evidence type="ECO:0000256" key="4">
    <source>
        <dbReference type="ARBA" id="ARBA00023136"/>
    </source>
</evidence>
<feature type="transmembrane region" description="Helical" evidence="5">
    <location>
        <begin position="163"/>
        <end position="183"/>
    </location>
</feature>
<keyword evidence="4 5" id="KW-0472">Membrane</keyword>
<feature type="transmembrane region" description="Helical" evidence="5">
    <location>
        <begin position="97"/>
        <end position="120"/>
    </location>
</feature>
<feature type="transmembrane region" description="Helical" evidence="5">
    <location>
        <begin position="44"/>
        <end position="66"/>
    </location>
</feature>
<comment type="subcellular location">
    <subcellularLocation>
        <location evidence="1">Membrane</location>
        <topology evidence="1">Multi-pass membrane protein</topology>
    </subcellularLocation>
</comment>
<feature type="transmembrane region" description="Helical" evidence="5">
    <location>
        <begin position="212"/>
        <end position="233"/>
    </location>
</feature>
<dbReference type="EMBL" id="JBDOJC010000001">
    <property type="protein sequence ID" value="MEO2219669.1"/>
    <property type="molecule type" value="Genomic_DNA"/>
</dbReference>
<feature type="transmembrane region" description="Helical" evidence="5">
    <location>
        <begin position="7"/>
        <end position="24"/>
    </location>
</feature>
<evidence type="ECO:0000313" key="8">
    <source>
        <dbReference type="Proteomes" id="UP001455709"/>
    </source>
</evidence>
<evidence type="ECO:0000256" key="2">
    <source>
        <dbReference type="ARBA" id="ARBA00022692"/>
    </source>
</evidence>
<dbReference type="Proteomes" id="UP001455709">
    <property type="component" value="Unassembled WGS sequence"/>
</dbReference>
<feature type="domain" description="Major facilitator superfamily (MFS) profile" evidence="6">
    <location>
        <begin position="1"/>
        <end position="396"/>
    </location>
</feature>
<organism evidence="7 8">
    <name type="scientific">Chromobacterium vaccinii</name>
    <dbReference type="NCBI Taxonomy" id="1108595"/>
    <lineage>
        <taxon>Bacteria</taxon>
        <taxon>Pseudomonadati</taxon>
        <taxon>Pseudomonadota</taxon>
        <taxon>Betaproteobacteria</taxon>
        <taxon>Neisseriales</taxon>
        <taxon>Chromobacteriaceae</taxon>
        <taxon>Chromobacterium</taxon>
    </lineage>
</organism>
<evidence type="ECO:0000256" key="5">
    <source>
        <dbReference type="SAM" id="Phobius"/>
    </source>
</evidence>
<dbReference type="PANTHER" id="PTHR10924">
    <property type="entry name" value="MAJOR FACILITATOR SUPERFAMILY PROTEIN-RELATED"/>
    <property type="match status" value="1"/>
</dbReference>
<dbReference type="PROSITE" id="PS50850">
    <property type="entry name" value="MFS"/>
    <property type="match status" value="1"/>
</dbReference>
<comment type="caution">
    <text evidence="7">The sequence shown here is derived from an EMBL/GenBank/DDBJ whole genome shotgun (WGS) entry which is preliminary data.</text>
</comment>
<keyword evidence="8" id="KW-1185">Reference proteome</keyword>
<evidence type="ECO:0000256" key="1">
    <source>
        <dbReference type="ARBA" id="ARBA00004141"/>
    </source>
</evidence>